<reference evidence="1 2" key="1">
    <citation type="submission" date="2019-11" db="EMBL/GenBank/DDBJ databases">
        <title>FDA dAtabase for Regulatory Grade micrObial Sequences (FDA-ARGOS): Supporting development and validation of Infectious Disease Dx tests.</title>
        <authorList>
            <person name="Turner S."/>
            <person name="Byrd R."/>
            <person name="Tallon L."/>
            <person name="Sadzewicz L."/>
            <person name="Vavikolanu K."/>
            <person name="Mehta A."/>
            <person name="Aluvathingal J."/>
            <person name="Nadendla S."/>
            <person name="Myers T."/>
            <person name="Yan Y."/>
            <person name="Sichtig H."/>
        </authorList>
    </citation>
    <scope>NUCLEOTIDE SEQUENCE [LARGE SCALE GENOMIC DNA]</scope>
    <source>
        <strain evidence="1 2">FDAARGOS_741</strain>
    </source>
</reference>
<accession>A0A2X4NAQ9</accession>
<dbReference type="EMBL" id="CP046314">
    <property type="protein sequence ID" value="QGS08715.1"/>
    <property type="molecule type" value="Genomic_DNA"/>
</dbReference>
<dbReference type="RefSeq" id="WP_004632920.1">
    <property type="nucleotide sequence ID" value="NZ_CAJPMP010000007.1"/>
</dbReference>
<sequence length="145" mass="16839">MKMYQRDKILNVSSESAWQALKEMNKWLPDLSTNSGISYSMDTDFFEIGRKYNITSKEGVVMDCELYSIDEENMTVEIHAEHKPLKSILICKVLDLGDNRTQIIRIQGYPGWFGKIFTVFFGRRESGETAEYLEVWGNYAESLEE</sequence>
<dbReference type="AlphaFoldDB" id="A0A2X4NAQ9"/>
<dbReference type="Proteomes" id="UP000425411">
    <property type="component" value="Chromosome"/>
</dbReference>
<evidence type="ECO:0000313" key="1">
    <source>
        <dbReference type="EMBL" id="QGS08715.1"/>
    </source>
</evidence>
<evidence type="ECO:0000313" key="2">
    <source>
        <dbReference type="Proteomes" id="UP000425411"/>
    </source>
</evidence>
<protein>
    <submittedName>
        <fullName evidence="1">Uncharacterized protein</fullName>
    </submittedName>
</protein>
<proteinExistence type="predicted"/>
<name>A0A2X4NAQ9_9BACL</name>
<dbReference type="OrthoDB" id="2339571at2"/>
<dbReference type="SUPFAM" id="SSF55961">
    <property type="entry name" value="Bet v1-like"/>
    <property type="match status" value="1"/>
</dbReference>
<gene>
    <name evidence="1" type="ORF">FOC49_01890</name>
</gene>
<organism evidence="1 2">
    <name type="scientific">Gemella morbillorum</name>
    <dbReference type="NCBI Taxonomy" id="29391"/>
    <lineage>
        <taxon>Bacteria</taxon>
        <taxon>Bacillati</taxon>
        <taxon>Bacillota</taxon>
        <taxon>Bacilli</taxon>
        <taxon>Bacillales</taxon>
        <taxon>Gemellaceae</taxon>
        <taxon>Gemella</taxon>
    </lineage>
</organism>
<keyword evidence="2" id="KW-1185">Reference proteome</keyword>